<evidence type="ECO:0000256" key="4">
    <source>
        <dbReference type="ARBA" id="ARBA00022840"/>
    </source>
</evidence>
<keyword evidence="4 5" id="KW-0067">ATP-binding</keyword>
<dbReference type="AlphaFoldDB" id="A0A087CGI6"/>
<dbReference type="GO" id="GO:0005829">
    <property type="term" value="C:cytosol"/>
    <property type="evidence" value="ECO:0007669"/>
    <property type="project" value="TreeGrafter"/>
</dbReference>
<dbReference type="InterPro" id="IPR005875">
    <property type="entry name" value="PurK"/>
</dbReference>
<dbReference type="GO" id="GO:0005524">
    <property type="term" value="F:ATP binding"/>
    <property type="evidence" value="ECO:0007669"/>
    <property type="project" value="UniProtKB-UniRule"/>
</dbReference>
<evidence type="ECO:0000313" key="9">
    <source>
        <dbReference type="Proteomes" id="UP000029050"/>
    </source>
</evidence>
<dbReference type="InterPro" id="IPR003135">
    <property type="entry name" value="ATP-grasp_carboxylate-amine"/>
</dbReference>
<feature type="binding site" evidence="5">
    <location>
        <position position="163"/>
    </location>
    <ligand>
        <name>ATP</name>
        <dbReference type="ChEBI" id="CHEBI:30616"/>
    </ligand>
</feature>
<dbReference type="InterPro" id="IPR016185">
    <property type="entry name" value="PreATP-grasp_dom_sf"/>
</dbReference>
<dbReference type="Pfam" id="PF02222">
    <property type="entry name" value="ATP-grasp"/>
    <property type="match status" value="1"/>
</dbReference>
<name>A0A087CGI6_9BIFI</name>
<feature type="binding site" evidence="5">
    <location>
        <position position="232"/>
    </location>
    <ligand>
        <name>ATP</name>
        <dbReference type="ChEBI" id="CHEBI:30616"/>
    </ligand>
</feature>
<dbReference type="InterPro" id="IPR040686">
    <property type="entry name" value="PurK_C"/>
</dbReference>
<keyword evidence="2 5" id="KW-0547">Nucleotide-binding</keyword>
<dbReference type="NCBIfam" id="TIGR01161">
    <property type="entry name" value="purK"/>
    <property type="match status" value="1"/>
</dbReference>
<feature type="domain" description="ATP-grasp" evidence="7">
    <location>
        <begin position="127"/>
        <end position="316"/>
    </location>
</feature>
<feature type="binding site" evidence="5">
    <location>
        <begin position="202"/>
        <end position="205"/>
    </location>
    <ligand>
        <name>ATP</name>
        <dbReference type="ChEBI" id="CHEBI:30616"/>
    </ligand>
</feature>
<dbReference type="RefSeq" id="WP_033496719.1">
    <property type="nucleotide sequence ID" value="NZ_JGZI01000009.1"/>
</dbReference>
<dbReference type="NCBIfam" id="NF004676">
    <property type="entry name" value="PRK06019.1-2"/>
    <property type="match status" value="1"/>
</dbReference>
<comment type="caution">
    <text evidence="8">The sequence shown here is derived from an EMBL/GenBank/DDBJ whole genome shotgun (WGS) entry which is preliminary data.</text>
</comment>
<organism evidence="8 9">
    <name type="scientific">Bifidobacterium psychraerophilum</name>
    <dbReference type="NCBI Taxonomy" id="218140"/>
    <lineage>
        <taxon>Bacteria</taxon>
        <taxon>Bacillati</taxon>
        <taxon>Actinomycetota</taxon>
        <taxon>Actinomycetes</taxon>
        <taxon>Bifidobacteriales</taxon>
        <taxon>Bifidobacteriaceae</taxon>
        <taxon>Bifidobacterium</taxon>
    </lineage>
</organism>
<evidence type="ECO:0000256" key="5">
    <source>
        <dbReference type="HAMAP-Rule" id="MF_01928"/>
    </source>
</evidence>
<reference evidence="8 9" key="1">
    <citation type="submission" date="2014-03" db="EMBL/GenBank/DDBJ databases">
        <title>Genomics of Bifidobacteria.</title>
        <authorList>
            <person name="Ventura M."/>
            <person name="Milani C."/>
            <person name="Lugli G.A."/>
        </authorList>
    </citation>
    <scope>NUCLEOTIDE SEQUENCE [LARGE SCALE GENOMIC DNA]</scope>
    <source>
        <strain evidence="8 9">LMG 21775</strain>
    </source>
</reference>
<dbReference type="EC" id="6.3.4.18" evidence="5 6"/>
<dbReference type="OrthoDB" id="9804625at2"/>
<dbReference type="SUPFAM" id="SSF52440">
    <property type="entry name" value="PreATP-grasp domain"/>
    <property type="match status" value="1"/>
</dbReference>
<dbReference type="NCBIfam" id="NF004679">
    <property type="entry name" value="PRK06019.1-5"/>
    <property type="match status" value="1"/>
</dbReference>
<evidence type="ECO:0000256" key="6">
    <source>
        <dbReference type="RuleBase" id="RU361200"/>
    </source>
</evidence>
<protein>
    <recommendedName>
        <fullName evidence="5 6">N5-carboxyaminoimidazole ribonucleotide synthase</fullName>
        <shortName evidence="5 6">N5-CAIR synthase</shortName>
        <ecNumber evidence="5 6">6.3.4.18</ecNumber>
    </recommendedName>
    <alternativeName>
        <fullName evidence="5 6">5-(carboxyamino)imidazole ribonucleotide synthetase</fullName>
    </alternativeName>
</protein>
<feature type="binding site" evidence="5">
    <location>
        <begin position="168"/>
        <end position="174"/>
    </location>
    <ligand>
        <name>ATP</name>
        <dbReference type="ChEBI" id="CHEBI:30616"/>
    </ligand>
</feature>
<proteinExistence type="inferred from homology"/>
<dbReference type="GO" id="GO:0034028">
    <property type="term" value="F:5-(carboxyamino)imidazole ribonucleotide synthase activity"/>
    <property type="evidence" value="ECO:0007669"/>
    <property type="project" value="UniProtKB-UniRule"/>
</dbReference>
<dbReference type="Pfam" id="PF22660">
    <property type="entry name" value="RS_preATP-grasp-like"/>
    <property type="match status" value="1"/>
</dbReference>
<dbReference type="Proteomes" id="UP000029050">
    <property type="component" value="Unassembled WGS sequence"/>
</dbReference>
<dbReference type="InterPro" id="IPR011054">
    <property type="entry name" value="Rudment_hybrid_motif"/>
</dbReference>
<dbReference type="PROSITE" id="PS50975">
    <property type="entry name" value="ATP_GRASP"/>
    <property type="match status" value="1"/>
</dbReference>
<dbReference type="SUPFAM" id="SSF51246">
    <property type="entry name" value="Rudiment single hybrid motif"/>
    <property type="match status" value="1"/>
</dbReference>
<gene>
    <name evidence="5 6" type="primary">purK</name>
    <name evidence="8" type="ORF">BPSY_1237</name>
</gene>
<keyword evidence="9" id="KW-1185">Reference proteome</keyword>
<dbReference type="FunFam" id="3.40.50.20:FF:000016">
    <property type="entry name" value="N5-carboxyaminoimidazole ribonucleotide synthase"/>
    <property type="match status" value="1"/>
</dbReference>
<comment type="function">
    <text evidence="5">Catalyzes the ATP-dependent conversion of 5-aminoimidazole ribonucleotide (AIR) and HCO(3)(-) to N5-carboxyaminoimidazole ribonucleotide (N5-CAIR).</text>
</comment>
<dbReference type="STRING" id="218140.BPSY_1237"/>
<dbReference type="GO" id="GO:0046872">
    <property type="term" value="F:metal ion binding"/>
    <property type="evidence" value="ECO:0007669"/>
    <property type="project" value="InterPro"/>
</dbReference>
<evidence type="ECO:0000256" key="3">
    <source>
        <dbReference type="ARBA" id="ARBA00022755"/>
    </source>
</evidence>
<dbReference type="NCBIfam" id="NF004675">
    <property type="entry name" value="PRK06019.1-1"/>
    <property type="match status" value="1"/>
</dbReference>
<dbReference type="InterPro" id="IPR011761">
    <property type="entry name" value="ATP-grasp"/>
</dbReference>
<dbReference type="EMBL" id="JGZI01000009">
    <property type="protein sequence ID" value="KFI82386.1"/>
    <property type="molecule type" value="Genomic_DNA"/>
</dbReference>
<comment type="similarity">
    <text evidence="5 6">Belongs to the PurK/PurT family.</text>
</comment>
<comment type="catalytic activity">
    <reaction evidence="5 6">
        <text>5-amino-1-(5-phospho-beta-D-ribosyl)imidazole + hydrogencarbonate + ATP = 5-carboxyamino-1-(5-phospho-D-ribosyl)imidazole + ADP + phosphate + 2 H(+)</text>
        <dbReference type="Rhea" id="RHEA:19317"/>
        <dbReference type="ChEBI" id="CHEBI:15378"/>
        <dbReference type="ChEBI" id="CHEBI:17544"/>
        <dbReference type="ChEBI" id="CHEBI:30616"/>
        <dbReference type="ChEBI" id="CHEBI:43474"/>
        <dbReference type="ChEBI" id="CHEBI:58730"/>
        <dbReference type="ChEBI" id="CHEBI:137981"/>
        <dbReference type="ChEBI" id="CHEBI:456216"/>
        <dbReference type="EC" id="6.3.4.18"/>
    </reaction>
</comment>
<accession>A0A087CGI6</accession>
<dbReference type="GeneID" id="98300442"/>
<feature type="binding site" evidence="5">
    <location>
        <begin position="286"/>
        <end position="287"/>
    </location>
    <ligand>
        <name>ATP</name>
        <dbReference type="ChEBI" id="CHEBI:30616"/>
    </ligand>
</feature>
<dbReference type="GO" id="GO:0006189">
    <property type="term" value="P:'de novo' IMP biosynthetic process"/>
    <property type="evidence" value="ECO:0007669"/>
    <property type="project" value="UniProtKB-UniRule"/>
</dbReference>
<dbReference type="GO" id="GO:0004638">
    <property type="term" value="F:phosphoribosylaminoimidazole carboxylase activity"/>
    <property type="evidence" value="ECO:0007669"/>
    <property type="project" value="InterPro"/>
</dbReference>
<evidence type="ECO:0000256" key="1">
    <source>
        <dbReference type="ARBA" id="ARBA00022598"/>
    </source>
</evidence>
<dbReference type="PANTHER" id="PTHR11609">
    <property type="entry name" value="PURINE BIOSYNTHESIS PROTEIN 6/7, PUR6/7"/>
    <property type="match status" value="1"/>
</dbReference>
<dbReference type="HAMAP" id="MF_01928">
    <property type="entry name" value="PurK"/>
    <property type="match status" value="1"/>
</dbReference>
<dbReference type="SUPFAM" id="SSF56059">
    <property type="entry name" value="Glutathione synthetase ATP-binding domain-like"/>
    <property type="match status" value="1"/>
</dbReference>
<keyword evidence="3 5" id="KW-0658">Purine biosynthesis</keyword>
<dbReference type="Pfam" id="PF17769">
    <property type="entry name" value="PurK_C"/>
    <property type="match status" value="1"/>
</dbReference>
<comment type="pathway">
    <text evidence="5 6">Purine metabolism; IMP biosynthesis via de novo pathway; 5-amino-1-(5-phospho-D-ribosyl)imidazole-4-carboxylate from 5-amino-1-(5-phospho-D-ribosyl)imidazole (N5-CAIR route): step 1/2.</text>
</comment>
<dbReference type="PANTHER" id="PTHR11609:SF5">
    <property type="entry name" value="PHOSPHORIBOSYLAMINOIMIDAZOLE CARBOXYLASE"/>
    <property type="match status" value="1"/>
</dbReference>
<evidence type="ECO:0000256" key="2">
    <source>
        <dbReference type="ARBA" id="ARBA00022741"/>
    </source>
</evidence>
<feature type="binding site" evidence="5">
    <location>
        <position position="123"/>
    </location>
    <ligand>
        <name>ATP</name>
        <dbReference type="ChEBI" id="CHEBI:30616"/>
    </ligand>
</feature>
<evidence type="ECO:0000259" key="7">
    <source>
        <dbReference type="PROSITE" id="PS50975"/>
    </source>
</evidence>
<comment type="function">
    <text evidence="6">Catalyzes the ATP-dependent conversion of 5-aminoimidazole ribonucleotide (AIR) and HCO(3)- to N5-carboxyaminoimidazole ribonucleotide (N5-CAIR).</text>
</comment>
<dbReference type="eggNOG" id="COG0026">
    <property type="taxonomic scope" value="Bacteria"/>
</dbReference>
<dbReference type="UniPathway" id="UPA00074">
    <property type="reaction ID" value="UER00942"/>
</dbReference>
<sequence length="395" mass="43064">MPSSSETTLTEARSGARVSMLQPGATIGIVGGGQLGRMMALSARYHGFKVGVLDPTPDCPTGQVADFQIVAAYDSKAAIRELAERSDVITYEFENVDADALDEVRDIVAVPQGTDLLRVTQDRVHEKRFINDHGTDTAPWRAVDDYAGLLRALGEIGYPAVLKTRTGGYDGHGQKVLRTADDLDEVRQQNEAEGFFPPSILEGFVDFAFEASILISGNGHEFVTFPIVRNEHRNNILHLTLAPATVSTKVAQEAEALALRLAQGFDLAGTLAIELFITKDDRVIVNELAPRPHNSGHYTIEACSIDQFDAHVRGIAGWPLPKPRLLSPAVMVNVLGQHVMPTRALIGEHPEWCLHDYGKAEIKHDRKMGHITVLTADISTTVSDLEATGCWDDLS</sequence>
<dbReference type="Gene3D" id="3.40.50.20">
    <property type="match status" value="1"/>
</dbReference>
<dbReference type="Gene3D" id="3.30.1490.20">
    <property type="entry name" value="ATP-grasp fold, A domain"/>
    <property type="match status" value="1"/>
</dbReference>
<dbReference type="InterPro" id="IPR013815">
    <property type="entry name" value="ATP_grasp_subdomain_1"/>
</dbReference>
<evidence type="ECO:0000313" key="8">
    <source>
        <dbReference type="EMBL" id="KFI82386.1"/>
    </source>
</evidence>
<dbReference type="Gene3D" id="3.30.470.20">
    <property type="entry name" value="ATP-grasp fold, B domain"/>
    <property type="match status" value="1"/>
</dbReference>
<dbReference type="InterPro" id="IPR054350">
    <property type="entry name" value="PurT/PurK_preATP-grasp"/>
</dbReference>
<feature type="binding site" evidence="5">
    <location>
        <position position="210"/>
    </location>
    <ligand>
        <name>ATP</name>
        <dbReference type="ChEBI" id="CHEBI:30616"/>
    </ligand>
</feature>
<keyword evidence="1 5" id="KW-0436">Ligase</keyword>
<comment type="subunit">
    <text evidence="5 6">Homodimer.</text>
</comment>